<sequence length="139" mass="16400">MIVQMDKYEKRRLRLIEIKDSLCRGKVVDLARRIDREQSYVSRMLYPEGKKWKKRIADDMVEVIETAFNLPRGWLDGLNAGIDIKKERVLTKQHEILLDLFDGLPKSRKDKFIKELAEEKAEVDKLLAEMLELRQNQAS</sequence>
<protein>
    <submittedName>
        <fullName evidence="2">Transcriptional repressor DicA</fullName>
    </submittedName>
</protein>
<name>A0A193QIP6_SODGM</name>
<evidence type="ECO:0000313" key="3">
    <source>
        <dbReference type="Proteomes" id="UP000245838"/>
    </source>
</evidence>
<dbReference type="EMBL" id="LN854557">
    <property type="protein sequence ID" value="CRL44978.1"/>
    <property type="molecule type" value="Genomic_DNA"/>
</dbReference>
<evidence type="ECO:0000256" key="1">
    <source>
        <dbReference type="SAM" id="Coils"/>
    </source>
</evidence>
<feature type="coiled-coil region" evidence="1">
    <location>
        <begin position="109"/>
        <end position="136"/>
    </location>
</feature>
<accession>A0A193QIP6</accession>
<organism evidence="2 3">
    <name type="scientific">Sodalis glossinidius (strain morsitans)</name>
    <dbReference type="NCBI Taxonomy" id="343509"/>
    <lineage>
        <taxon>Bacteria</taxon>
        <taxon>Pseudomonadati</taxon>
        <taxon>Pseudomonadota</taxon>
        <taxon>Gammaproteobacteria</taxon>
        <taxon>Enterobacterales</taxon>
        <taxon>Bruguierivoracaceae</taxon>
        <taxon>Sodalis</taxon>
    </lineage>
</organism>
<keyword evidence="1" id="KW-0175">Coiled coil</keyword>
<reference evidence="2 3" key="1">
    <citation type="submission" date="2015-05" db="EMBL/GenBank/DDBJ databases">
        <authorList>
            <person name="Goodhead I."/>
        </authorList>
    </citation>
    <scope>NUCLEOTIDE SEQUENCE [LARGE SCALE GENOMIC DNA]</scope>
    <source>
        <strain evidence="3">morsitans</strain>
    </source>
</reference>
<evidence type="ECO:0000313" key="2">
    <source>
        <dbReference type="EMBL" id="CRL44978.1"/>
    </source>
</evidence>
<gene>
    <name evidence="2" type="ORF">SGGMMB4_02420</name>
</gene>
<dbReference type="AlphaFoldDB" id="A0A193QIP6"/>
<proteinExistence type="predicted"/>
<dbReference type="Proteomes" id="UP000245838">
    <property type="component" value="Chromosome sggmmb4_Chromosome"/>
</dbReference>